<keyword evidence="1" id="KW-0732">Signal</keyword>
<sequence length="132" mass="14707">MVMVVVVAAAALRWLSSSPPSHLEPCLRCWSLQPACWFSPPSHRVCMTLDIYHPHAKSRSSRAYLSVVQLIPDFLPPTVGRIIQSTTIMNIIGDNRQVALSYSCTHFVNASLSFSLYLLLQKKHLNNSGISN</sequence>
<evidence type="ECO:0000313" key="2">
    <source>
        <dbReference type="Proteomes" id="UP000050795"/>
    </source>
</evidence>
<reference evidence="2" key="1">
    <citation type="submission" date="2022-06" db="EMBL/GenBank/DDBJ databases">
        <authorList>
            <person name="Berger JAMES D."/>
            <person name="Berger JAMES D."/>
        </authorList>
    </citation>
    <scope>NUCLEOTIDE SEQUENCE [LARGE SCALE GENOMIC DNA]</scope>
</reference>
<accession>A0AA85J974</accession>
<dbReference type="Proteomes" id="UP000050795">
    <property type="component" value="Unassembled WGS sequence"/>
</dbReference>
<keyword evidence="2" id="KW-1185">Reference proteome</keyword>
<evidence type="ECO:0008006" key="4">
    <source>
        <dbReference type="Google" id="ProtNLM"/>
    </source>
</evidence>
<dbReference type="AlphaFoldDB" id="A0AA85J974"/>
<evidence type="ECO:0000256" key="1">
    <source>
        <dbReference type="SAM" id="SignalP"/>
    </source>
</evidence>
<name>A0AA85J974_TRIRE</name>
<evidence type="ECO:0000313" key="3">
    <source>
        <dbReference type="WBParaSite" id="TREG1_142070.1"/>
    </source>
</evidence>
<protein>
    <recommendedName>
        <fullName evidence="4">Secreted protein</fullName>
    </recommendedName>
</protein>
<reference evidence="3" key="2">
    <citation type="submission" date="2023-11" db="UniProtKB">
        <authorList>
            <consortium name="WormBaseParasite"/>
        </authorList>
    </citation>
    <scope>IDENTIFICATION</scope>
</reference>
<dbReference type="WBParaSite" id="TREG1_142070.1">
    <property type="protein sequence ID" value="TREG1_142070.1"/>
    <property type="gene ID" value="TREG1_142070"/>
</dbReference>
<feature type="chain" id="PRO_5041736594" description="Secreted protein" evidence="1">
    <location>
        <begin position="18"/>
        <end position="132"/>
    </location>
</feature>
<organism evidence="2 3">
    <name type="scientific">Trichobilharzia regenti</name>
    <name type="common">Nasal bird schistosome</name>
    <dbReference type="NCBI Taxonomy" id="157069"/>
    <lineage>
        <taxon>Eukaryota</taxon>
        <taxon>Metazoa</taxon>
        <taxon>Spiralia</taxon>
        <taxon>Lophotrochozoa</taxon>
        <taxon>Platyhelminthes</taxon>
        <taxon>Trematoda</taxon>
        <taxon>Digenea</taxon>
        <taxon>Strigeidida</taxon>
        <taxon>Schistosomatoidea</taxon>
        <taxon>Schistosomatidae</taxon>
        <taxon>Trichobilharzia</taxon>
    </lineage>
</organism>
<feature type="signal peptide" evidence="1">
    <location>
        <begin position="1"/>
        <end position="17"/>
    </location>
</feature>
<proteinExistence type="predicted"/>